<accession>A0AAW0A6H1</accession>
<gene>
    <name evidence="11" type="ORF">R3P38DRAFT_3046892</name>
</gene>
<dbReference type="SUPFAM" id="SSF52743">
    <property type="entry name" value="Subtilisin-like"/>
    <property type="match status" value="1"/>
</dbReference>
<comment type="cofactor">
    <cofactor evidence="8">
        <name>Ca(2+)</name>
        <dbReference type="ChEBI" id="CHEBI:29108"/>
    </cofactor>
    <text evidence="8">Binds 1 Ca(2+) ion per subunit.</text>
</comment>
<feature type="active site" description="Charge relay system" evidence="8">
    <location>
        <position position="295"/>
    </location>
</feature>
<feature type="active site" description="Charge relay system" evidence="8">
    <location>
        <position position="299"/>
    </location>
</feature>
<feature type="chain" id="PRO_5044012907" evidence="9">
    <location>
        <begin position="20"/>
        <end position="588"/>
    </location>
</feature>
<evidence type="ECO:0000313" key="12">
    <source>
        <dbReference type="Proteomes" id="UP001362999"/>
    </source>
</evidence>
<dbReference type="CDD" id="cd11377">
    <property type="entry name" value="Pro-peptidase_S53"/>
    <property type="match status" value="1"/>
</dbReference>
<keyword evidence="5 8" id="KW-0720">Serine protease</keyword>
<feature type="signal peptide" evidence="9">
    <location>
        <begin position="1"/>
        <end position="19"/>
    </location>
</feature>
<keyword evidence="9" id="KW-0732">Signal</keyword>
<keyword evidence="12" id="KW-1185">Reference proteome</keyword>
<dbReference type="SMART" id="SM00944">
    <property type="entry name" value="Pro-kuma_activ"/>
    <property type="match status" value="1"/>
</dbReference>
<reference evidence="11 12" key="1">
    <citation type="journal article" date="2024" name="J Genomics">
        <title>Draft genome sequencing and assembly of Favolaschia claudopus CIRM-BRFM 2984 isolated from oak limbs.</title>
        <authorList>
            <person name="Navarro D."/>
            <person name="Drula E."/>
            <person name="Chaduli D."/>
            <person name="Cazenave R."/>
            <person name="Ahrendt S."/>
            <person name="Wang J."/>
            <person name="Lipzen A."/>
            <person name="Daum C."/>
            <person name="Barry K."/>
            <person name="Grigoriev I.V."/>
            <person name="Favel A."/>
            <person name="Rosso M.N."/>
            <person name="Martin F."/>
        </authorList>
    </citation>
    <scope>NUCLEOTIDE SEQUENCE [LARGE SCALE GENOMIC DNA]</scope>
    <source>
        <strain evidence="11 12">CIRM-BRFM 2984</strain>
    </source>
</reference>
<feature type="binding site" evidence="8">
    <location>
        <position position="568"/>
    </location>
    <ligand>
        <name>Ca(2+)</name>
        <dbReference type="ChEBI" id="CHEBI:29108"/>
    </ligand>
</feature>
<dbReference type="GO" id="GO:0004252">
    <property type="term" value="F:serine-type endopeptidase activity"/>
    <property type="evidence" value="ECO:0007669"/>
    <property type="project" value="UniProtKB-UniRule"/>
</dbReference>
<dbReference type="AlphaFoldDB" id="A0AAW0A6H1"/>
<keyword evidence="3 8" id="KW-0479">Metal-binding</keyword>
<evidence type="ECO:0000256" key="7">
    <source>
        <dbReference type="ARBA" id="ARBA00023145"/>
    </source>
</evidence>
<evidence type="ECO:0000256" key="2">
    <source>
        <dbReference type="ARBA" id="ARBA00022670"/>
    </source>
</evidence>
<name>A0AAW0A6H1_9AGAR</name>
<dbReference type="InterPro" id="IPR036852">
    <property type="entry name" value="Peptidase_S8/S53_dom_sf"/>
</dbReference>
<evidence type="ECO:0000256" key="3">
    <source>
        <dbReference type="ARBA" id="ARBA00022723"/>
    </source>
</evidence>
<proteinExistence type="predicted"/>
<evidence type="ECO:0000256" key="1">
    <source>
        <dbReference type="ARBA" id="ARBA00004239"/>
    </source>
</evidence>
<keyword evidence="7" id="KW-0865">Zymogen</keyword>
<keyword evidence="6 8" id="KW-0106">Calcium</keyword>
<sequence length="588" mass="63308">MFFPTLAHILALLITAASGIPQLAVHERRSAAPLGFASLGAAPDSDVLTLRFALTPKNISGLEQRLVSISTPGNPDFREWLSKEEVKAFVQPSNETVNAFNSFALANGLTPTVLSPHGDWVSLNLTVATANKLFGASFQKFEHRSLAQPITRTLSISLPSELFGHVEVVHPSTSFSTSDSPTSHLMFPSSRRNLEKRLTVTKRTEEEEVCDGVEIPMTPVCLQKLYRVPSTPATQANNSIMVTGYWTSPNRSDLSTFLQDYRPDIPSNTTYDLIEIGAEEGAEVPPENAALLQLEANLDVQYALGLATGVPVQFLSVNTPSLDNDAFATAFVETSMYLDGLEDPPLVVTTSYAPTETDFGESMTRKICNSYLALGARGISLLFGSGDGGVRGGHDNSNIPGLCENNDFLVVFPASCPWVTAVGGTEGIHPEVATNLTGGGFSNLFPRPWYQIDAVQTFLNTVPDDFPGQFNKSGRAYPDVSVQAGNLNFIFRELTMQSGGTSFSGPIFASIISLINDRLIAAGRPVLGFLNPWIYANADAFTDITEGHNSGYECPTESVAFDASKGWDPLTGIGTPVFDKLLAAAFEC</sequence>
<dbReference type="PANTHER" id="PTHR14218:SF15">
    <property type="entry name" value="TRIPEPTIDYL-PEPTIDASE 1"/>
    <property type="match status" value="1"/>
</dbReference>
<evidence type="ECO:0000256" key="9">
    <source>
        <dbReference type="SAM" id="SignalP"/>
    </source>
</evidence>
<evidence type="ECO:0000256" key="5">
    <source>
        <dbReference type="ARBA" id="ARBA00022825"/>
    </source>
</evidence>
<dbReference type="Proteomes" id="UP001362999">
    <property type="component" value="Unassembled WGS sequence"/>
</dbReference>
<protein>
    <submittedName>
        <fullName evidence="11">Family S53 protease-like protein</fullName>
    </submittedName>
</protein>
<evidence type="ECO:0000313" key="11">
    <source>
        <dbReference type="EMBL" id="KAK7001684.1"/>
    </source>
</evidence>
<dbReference type="InterPro" id="IPR050819">
    <property type="entry name" value="Tripeptidyl-peptidase_I"/>
</dbReference>
<dbReference type="PANTHER" id="PTHR14218">
    <property type="entry name" value="PROTEASE S8 TRIPEPTIDYL PEPTIDASE I CLN2"/>
    <property type="match status" value="1"/>
</dbReference>
<feature type="domain" description="Peptidase S53" evidence="10">
    <location>
        <begin position="216"/>
        <end position="588"/>
    </location>
</feature>
<evidence type="ECO:0000256" key="6">
    <source>
        <dbReference type="ARBA" id="ARBA00022837"/>
    </source>
</evidence>
<feature type="active site" description="Charge relay system" evidence="8">
    <location>
        <position position="502"/>
    </location>
</feature>
<keyword evidence="4 8" id="KW-0378">Hydrolase</keyword>
<evidence type="ECO:0000256" key="4">
    <source>
        <dbReference type="ARBA" id="ARBA00022801"/>
    </source>
</evidence>
<dbReference type="GO" id="GO:0006508">
    <property type="term" value="P:proteolysis"/>
    <property type="evidence" value="ECO:0007669"/>
    <property type="project" value="UniProtKB-KW"/>
</dbReference>
<organism evidence="11 12">
    <name type="scientific">Favolaschia claudopus</name>
    <dbReference type="NCBI Taxonomy" id="2862362"/>
    <lineage>
        <taxon>Eukaryota</taxon>
        <taxon>Fungi</taxon>
        <taxon>Dikarya</taxon>
        <taxon>Basidiomycota</taxon>
        <taxon>Agaricomycotina</taxon>
        <taxon>Agaricomycetes</taxon>
        <taxon>Agaricomycetidae</taxon>
        <taxon>Agaricales</taxon>
        <taxon>Marasmiineae</taxon>
        <taxon>Mycenaceae</taxon>
        <taxon>Favolaschia</taxon>
    </lineage>
</organism>
<comment type="subcellular location">
    <subcellularLocation>
        <location evidence="1">Secreted</location>
        <location evidence="1">Extracellular space</location>
    </subcellularLocation>
</comment>
<evidence type="ECO:0000256" key="8">
    <source>
        <dbReference type="PROSITE-ProRule" id="PRU01032"/>
    </source>
</evidence>
<dbReference type="SUPFAM" id="SSF54897">
    <property type="entry name" value="Protease propeptides/inhibitors"/>
    <property type="match status" value="1"/>
</dbReference>
<dbReference type="PROSITE" id="PS51695">
    <property type="entry name" value="SEDOLISIN"/>
    <property type="match status" value="1"/>
</dbReference>
<dbReference type="Gene3D" id="3.40.50.200">
    <property type="entry name" value="Peptidase S8/S53 domain"/>
    <property type="match status" value="1"/>
</dbReference>
<comment type="caution">
    <text evidence="11">The sequence shown here is derived from an EMBL/GenBank/DDBJ whole genome shotgun (WGS) entry which is preliminary data.</text>
</comment>
<dbReference type="GO" id="GO:0046872">
    <property type="term" value="F:metal ion binding"/>
    <property type="evidence" value="ECO:0007669"/>
    <property type="project" value="UniProtKB-UniRule"/>
</dbReference>
<dbReference type="GO" id="GO:0005576">
    <property type="term" value="C:extracellular region"/>
    <property type="evidence" value="ECO:0007669"/>
    <property type="project" value="UniProtKB-SubCell"/>
</dbReference>
<dbReference type="CDD" id="cd04056">
    <property type="entry name" value="Peptidases_S53"/>
    <property type="match status" value="1"/>
</dbReference>
<evidence type="ECO:0000259" key="10">
    <source>
        <dbReference type="PROSITE" id="PS51695"/>
    </source>
</evidence>
<dbReference type="EMBL" id="JAWWNJ010000082">
    <property type="protein sequence ID" value="KAK7001684.1"/>
    <property type="molecule type" value="Genomic_DNA"/>
</dbReference>
<dbReference type="InterPro" id="IPR030400">
    <property type="entry name" value="Sedolisin_dom"/>
</dbReference>
<dbReference type="GO" id="GO:0008240">
    <property type="term" value="F:tripeptidyl-peptidase activity"/>
    <property type="evidence" value="ECO:0007669"/>
    <property type="project" value="TreeGrafter"/>
</dbReference>
<feature type="binding site" evidence="8">
    <location>
        <position position="543"/>
    </location>
    <ligand>
        <name>Ca(2+)</name>
        <dbReference type="ChEBI" id="CHEBI:29108"/>
    </ligand>
</feature>
<feature type="binding site" evidence="8">
    <location>
        <position position="566"/>
    </location>
    <ligand>
        <name>Ca(2+)</name>
        <dbReference type="ChEBI" id="CHEBI:29108"/>
    </ligand>
</feature>
<dbReference type="InterPro" id="IPR015366">
    <property type="entry name" value="S53_propep"/>
</dbReference>
<dbReference type="Pfam" id="PF09286">
    <property type="entry name" value="Pro-kuma_activ"/>
    <property type="match status" value="1"/>
</dbReference>
<keyword evidence="2 8" id="KW-0645">Protease</keyword>
<feature type="binding site" evidence="8">
    <location>
        <position position="544"/>
    </location>
    <ligand>
        <name>Ca(2+)</name>
        <dbReference type="ChEBI" id="CHEBI:29108"/>
    </ligand>
</feature>